<protein>
    <recommendedName>
        <fullName evidence="2">UDENN domain-containing protein</fullName>
    </recommendedName>
</protein>
<dbReference type="GO" id="GO:0005886">
    <property type="term" value="C:plasma membrane"/>
    <property type="evidence" value="ECO:0007669"/>
    <property type="project" value="TreeGrafter"/>
</dbReference>
<keyword evidence="4" id="KW-1185">Reference proteome</keyword>
<dbReference type="InterPro" id="IPR012860">
    <property type="entry name" value="Afi1_N"/>
</dbReference>
<accession>A0AAW2YP92</accession>
<evidence type="ECO:0000256" key="1">
    <source>
        <dbReference type="SAM" id="MobiDB-lite"/>
    </source>
</evidence>
<name>A0AAW2YP92_9EUKA</name>
<dbReference type="PANTHER" id="PTHR28245:SF1">
    <property type="entry name" value="ARF3-INTERACTING PROTEIN 1"/>
    <property type="match status" value="1"/>
</dbReference>
<organism evidence="3 4">
    <name type="scientific">Acrasis kona</name>
    <dbReference type="NCBI Taxonomy" id="1008807"/>
    <lineage>
        <taxon>Eukaryota</taxon>
        <taxon>Discoba</taxon>
        <taxon>Heterolobosea</taxon>
        <taxon>Tetramitia</taxon>
        <taxon>Eutetramitia</taxon>
        <taxon>Acrasidae</taxon>
        <taxon>Acrasis</taxon>
    </lineage>
</organism>
<feature type="region of interest" description="Disordered" evidence="1">
    <location>
        <begin position="1"/>
        <end position="24"/>
    </location>
</feature>
<feature type="domain" description="UDENN" evidence="2">
    <location>
        <begin position="50"/>
        <end position="607"/>
    </location>
</feature>
<reference evidence="3 4" key="1">
    <citation type="submission" date="2024-03" db="EMBL/GenBank/DDBJ databases">
        <title>The Acrasis kona genome and developmental transcriptomes reveal deep origins of eukaryotic multicellular pathways.</title>
        <authorList>
            <person name="Sheikh S."/>
            <person name="Fu C.-J."/>
            <person name="Brown M.W."/>
            <person name="Baldauf S.L."/>
        </authorList>
    </citation>
    <scope>NUCLEOTIDE SEQUENCE [LARGE SCALE GENOMIC DNA]</scope>
    <source>
        <strain evidence="3 4">ATCC MYA-3509</strain>
    </source>
</reference>
<dbReference type="Pfam" id="PF08616">
    <property type="entry name" value="SPA"/>
    <property type="match status" value="1"/>
</dbReference>
<dbReference type="EMBL" id="JAOPGA020000496">
    <property type="protein sequence ID" value="KAL0479045.1"/>
    <property type="molecule type" value="Genomic_DNA"/>
</dbReference>
<sequence length="720" mass="82260">MDLFGTSLSPTSPSTGLTSSLPPTPISKKLSLDDAFRAHTMKNSIKENVTHVLLSEFDLEKGSVMRCQYPNPVIGADENYLADMMLPDGVHNRLEDWTMFFLNRDSKPQKQSKPDANTLLNEVDLDKHFERGEEKSVQATVHGFDEERNEWVSISQAQTTITFQGYNGAINSIYGRFLIQDSKIKIAITEELKYQVLEDQHKDSGLHFVSLQDFPSSAPVGLLLDETSESMLMNWIIEINEAKQAAAQQNVLPFLYCINFVRTKKDSTMKRGASVKSLALCSPHPYFYVFKGLLRHAMELIFESGEEPETIIQDLYRVINELDLSTLASSLSPTQKKVWRYSIVDKDIVNHPVKLLFRGKSFNLLIPLAIDEDEIGDERASVIKFISKFKSHTMTVYNAILEERRVLFVGHNQSASDVCFIVLSAIMLVAPPITNLLRTRVFPYQSLTLGDEFTNVKGYIAGVTNPMFKQREEMWDLLCDLDTGEVIKNEKSYQSSDQYVHELSQYPPDGHDELDQQFLQQIVSMVNSHALKGVNHSYSEDSVRSHFQEYTKRIMKMVLGDAIFEDDDAKVSMENKNMYRLLLLRDVEQRNTFANYIETRHLQRMLTTIDGIDAEEYVSRLRICQDMSETEVLSIFQDFVRHIRTHQQLLEFLSLLPEAQGGLYPIAVVLFHPSEAVRLSAVAFLRRIDTIKEGNCCISQLNTFLMLTYDRTSRVLPQTD</sequence>
<proteinExistence type="predicted"/>
<dbReference type="PANTHER" id="PTHR28245">
    <property type="entry name" value="ARF3-INTERACTING PROTEIN 1"/>
    <property type="match status" value="1"/>
</dbReference>
<dbReference type="InterPro" id="IPR037516">
    <property type="entry name" value="Tripartite_DENN"/>
</dbReference>
<evidence type="ECO:0000259" key="2">
    <source>
        <dbReference type="PROSITE" id="PS50211"/>
    </source>
</evidence>
<evidence type="ECO:0000313" key="4">
    <source>
        <dbReference type="Proteomes" id="UP001431209"/>
    </source>
</evidence>
<dbReference type="InterPro" id="IPR052809">
    <property type="entry name" value="Actin_polarity_regulatory"/>
</dbReference>
<dbReference type="Proteomes" id="UP001431209">
    <property type="component" value="Unassembled WGS sequence"/>
</dbReference>
<comment type="caution">
    <text evidence="3">The sequence shown here is derived from an EMBL/GenBank/DDBJ whole genome shotgun (WGS) entry which is preliminary data.</text>
</comment>
<gene>
    <name evidence="3" type="ORF">AKO1_007912</name>
</gene>
<dbReference type="Pfam" id="PF07792">
    <property type="entry name" value="Afi1"/>
    <property type="match status" value="1"/>
</dbReference>
<dbReference type="AlphaFoldDB" id="A0AAW2YP92"/>
<dbReference type="PROSITE" id="PS50211">
    <property type="entry name" value="DENN"/>
    <property type="match status" value="1"/>
</dbReference>
<evidence type="ECO:0000313" key="3">
    <source>
        <dbReference type="EMBL" id="KAL0479045.1"/>
    </source>
</evidence>
<dbReference type="GO" id="GO:0051666">
    <property type="term" value="P:actin cortical patch localization"/>
    <property type="evidence" value="ECO:0007669"/>
    <property type="project" value="TreeGrafter"/>
</dbReference>